<evidence type="ECO:0000313" key="2">
    <source>
        <dbReference type="EMBL" id="MCQ4334630.1"/>
    </source>
</evidence>
<sequence>MSQSDTTPVDDRTPERPADPHGLIPESFWEHYDSLREAERAPSTSETADEDRCPECLSARTREKRDRLRRQPNRRPEDYKCLNCASHFDRPLAPGEDHGPGRQIELGEVER</sequence>
<protein>
    <submittedName>
        <fullName evidence="2">Uncharacterized protein</fullName>
    </submittedName>
</protein>
<keyword evidence="3" id="KW-1185">Reference proteome</keyword>
<feature type="compositionally biased region" description="Basic and acidic residues" evidence="1">
    <location>
        <begin position="9"/>
        <end position="19"/>
    </location>
</feature>
<organism evidence="2 3">
    <name type="scientific">Natronomonas aquatica</name>
    <dbReference type="NCBI Taxonomy" id="2841590"/>
    <lineage>
        <taxon>Archaea</taxon>
        <taxon>Methanobacteriati</taxon>
        <taxon>Methanobacteriota</taxon>
        <taxon>Stenosarchaea group</taxon>
        <taxon>Halobacteria</taxon>
        <taxon>Halobacteriales</taxon>
        <taxon>Natronomonadaceae</taxon>
        <taxon>Natronomonas</taxon>
    </lineage>
</organism>
<name>A0A9R1D7U2_9EURY</name>
<feature type="compositionally biased region" description="Basic and acidic residues" evidence="1">
    <location>
        <begin position="87"/>
        <end position="100"/>
    </location>
</feature>
<dbReference type="Proteomes" id="UP001139494">
    <property type="component" value="Unassembled WGS sequence"/>
</dbReference>
<evidence type="ECO:0000313" key="3">
    <source>
        <dbReference type="Proteomes" id="UP001139494"/>
    </source>
</evidence>
<accession>A0A9R1D7U2</accession>
<comment type="caution">
    <text evidence="2">The sequence shown here is derived from an EMBL/GenBank/DDBJ whole genome shotgun (WGS) entry which is preliminary data.</text>
</comment>
<feature type="region of interest" description="Disordered" evidence="1">
    <location>
        <begin position="87"/>
        <end position="111"/>
    </location>
</feature>
<gene>
    <name evidence="2" type="ORF">KM295_14315</name>
</gene>
<evidence type="ECO:0000256" key="1">
    <source>
        <dbReference type="SAM" id="MobiDB-lite"/>
    </source>
</evidence>
<feature type="region of interest" description="Disordered" evidence="1">
    <location>
        <begin position="1"/>
        <end position="58"/>
    </location>
</feature>
<dbReference type="AlphaFoldDB" id="A0A9R1D7U2"/>
<dbReference type="EMBL" id="JAHLKM010000030">
    <property type="protein sequence ID" value="MCQ4334630.1"/>
    <property type="molecule type" value="Genomic_DNA"/>
</dbReference>
<reference evidence="2" key="1">
    <citation type="journal article" date="2023" name="Front. Microbiol.">
        <title>Genomic-based phylogenetic and metabolic analyses of the genus Natronomonas, and description of Natronomonas aquatica sp. nov.</title>
        <authorList>
            <person name="Garcia-Roldan A."/>
            <person name="Duran-Viseras A."/>
            <person name="de la Haba R.R."/>
            <person name="Corral P."/>
            <person name="Sanchez-Porro C."/>
            <person name="Ventosa A."/>
        </authorList>
    </citation>
    <scope>NUCLEOTIDE SEQUENCE</scope>
    <source>
        <strain evidence="2">F2-12</strain>
    </source>
</reference>
<proteinExistence type="predicted"/>
<feature type="compositionally biased region" description="Basic and acidic residues" evidence="1">
    <location>
        <begin position="28"/>
        <end position="40"/>
    </location>
</feature>
<dbReference type="RefSeq" id="WP_256030694.1">
    <property type="nucleotide sequence ID" value="NZ_JAHLKM010000030.1"/>
</dbReference>